<feature type="domain" description="RING-type" evidence="3">
    <location>
        <begin position="165"/>
        <end position="222"/>
    </location>
</feature>
<dbReference type="PANTHER" id="PTHR20208">
    <property type="entry name" value="STRUCTURE-SPECIFIC ENDONUCLEASE SUBUNIT SLX1"/>
    <property type="match status" value="1"/>
</dbReference>
<evidence type="ECO:0000259" key="3">
    <source>
        <dbReference type="PROSITE" id="PS50089"/>
    </source>
</evidence>
<dbReference type="InterPro" id="IPR048749">
    <property type="entry name" value="SLX1_C"/>
</dbReference>
<dbReference type="Pfam" id="PF21202">
    <property type="entry name" value="SLX1_C"/>
    <property type="match status" value="1"/>
</dbReference>
<evidence type="ECO:0000313" key="5">
    <source>
        <dbReference type="Proteomes" id="UP000310121"/>
    </source>
</evidence>
<dbReference type="SUPFAM" id="SSF57850">
    <property type="entry name" value="RING/U-box"/>
    <property type="match status" value="1"/>
</dbReference>
<accession>A0A4S9UMW5</accession>
<sequence>MTCLVTGFPSKIAALQFEWAWQNTHQTRHIAPDERITQANTKQKYSPRSGKVRKRAGRPRMSMHDKLANLHILLRAKSFERWPLHVKFFAEDVYKTWHRWTVNMPEVIRQGIEVEMDESMLQQKSNSEEDTLEPVGIHRIDPTYQHMKTTLEKSQKLLVAPNNCCAICRSTLDSTKEMALVCFNRDCNTIFHVGCLSSHFLKGEYGAQDAVVPTRGNCPSCKSDLNWTDLVKDLSLRIRGEKEVAALFKEPKRRKKNAKEEAKSAAVVDDEDMDEPDVLAEESDAEIDLDDVLLQSDYEDIENIQATPSGGDEWKLVDELDEQATPGAVASASSSAKKRKEVIEDSDWDEAEVIESIVCRSHIGKELTNTILELLLFVALFTPSTSFSGVLGGDVKEQTEIRTGKAFLWMTGPAETKTGIVLCC</sequence>
<dbReference type="AlphaFoldDB" id="A0A4S9UMW5"/>
<dbReference type="GO" id="GO:0000724">
    <property type="term" value="P:double-strand break repair via homologous recombination"/>
    <property type="evidence" value="ECO:0007669"/>
    <property type="project" value="TreeGrafter"/>
</dbReference>
<organism evidence="4 5">
    <name type="scientific">Aureobasidium pullulans</name>
    <name type="common">Black yeast</name>
    <name type="synonym">Pullularia pullulans</name>
    <dbReference type="NCBI Taxonomy" id="5580"/>
    <lineage>
        <taxon>Eukaryota</taxon>
        <taxon>Fungi</taxon>
        <taxon>Dikarya</taxon>
        <taxon>Ascomycota</taxon>
        <taxon>Pezizomycotina</taxon>
        <taxon>Dothideomycetes</taxon>
        <taxon>Dothideomycetidae</taxon>
        <taxon>Dothideales</taxon>
        <taxon>Saccotheciaceae</taxon>
        <taxon>Aureobasidium</taxon>
    </lineage>
</organism>
<dbReference type="GO" id="GO:0017108">
    <property type="term" value="F:5'-flap endonuclease activity"/>
    <property type="evidence" value="ECO:0007669"/>
    <property type="project" value="TreeGrafter"/>
</dbReference>
<evidence type="ECO:0000256" key="1">
    <source>
        <dbReference type="PROSITE-ProRule" id="PRU00175"/>
    </source>
</evidence>
<gene>
    <name evidence="4" type="ORF">D6C90_05945</name>
</gene>
<dbReference type="PANTHER" id="PTHR20208:SF10">
    <property type="entry name" value="STRUCTURE-SPECIFIC ENDONUCLEASE SUBUNIT SLX1"/>
    <property type="match status" value="1"/>
</dbReference>
<feature type="compositionally biased region" description="Polar residues" evidence="2">
    <location>
        <begin position="37"/>
        <end position="46"/>
    </location>
</feature>
<evidence type="ECO:0000256" key="2">
    <source>
        <dbReference type="SAM" id="MobiDB-lite"/>
    </source>
</evidence>
<protein>
    <recommendedName>
        <fullName evidence="3">RING-type domain-containing protein</fullName>
    </recommendedName>
</protein>
<dbReference type="Proteomes" id="UP000310121">
    <property type="component" value="Unassembled WGS sequence"/>
</dbReference>
<dbReference type="PROSITE" id="PS50089">
    <property type="entry name" value="ZF_RING_2"/>
    <property type="match status" value="1"/>
</dbReference>
<proteinExistence type="predicted"/>
<dbReference type="InterPro" id="IPR001841">
    <property type="entry name" value="Znf_RING"/>
</dbReference>
<feature type="region of interest" description="Disordered" evidence="2">
    <location>
        <begin position="37"/>
        <end position="59"/>
    </location>
</feature>
<dbReference type="EMBL" id="QZBN01000583">
    <property type="protein sequence ID" value="THZ40040.1"/>
    <property type="molecule type" value="Genomic_DNA"/>
</dbReference>
<evidence type="ECO:0000313" key="4">
    <source>
        <dbReference type="EMBL" id="THZ40040.1"/>
    </source>
</evidence>
<keyword evidence="1" id="KW-0863">Zinc-finger</keyword>
<dbReference type="InterPro" id="IPR013083">
    <property type="entry name" value="Znf_RING/FYVE/PHD"/>
</dbReference>
<dbReference type="Gene3D" id="3.30.40.10">
    <property type="entry name" value="Zinc/RING finger domain, C3HC4 (zinc finger)"/>
    <property type="match status" value="1"/>
</dbReference>
<name>A0A4S9UMW5_AURPU</name>
<keyword evidence="1" id="KW-0862">Zinc</keyword>
<comment type="caution">
    <text evidence="4">The sequence shown here is derived from an EMBL/GenBank/DDBJ whole genome shotgun (WGS) entry which is preliminary data.</text>
</comment>
<keyword evidence="1" id="KW-0479">Metal-binding</keyword>
<dbReference type="InterPro" id="IPR050381">
    <property type="entry name" value="SLX1_endonuclease"/>
</dbReference>
<dbReference type="GO" id="GO:0008270">
    <property type="term" value="F:zinc ion binding"/>
    <property type="evidence" value="ECO:0007669"/>
    <property type="project" value="UniProtKB-KW"/>
</dbReference>
<reference evidence="4 5" key="1">
    <citation type="submission" date="2018-10" db="EMBL/GenBank/DDBJ databases">
        <title>Fifty Aureobasidium pullulans genomes reveal a recombining polyextremotolerant generalist.</title>
        <authorList>
            <person name="Gostincar C."/>
            <person name="Turk M."/>
            <person name="Zajc J."/>
            <person name="Gunde-Cimerman N."/>
        </authorList>
    </citation>
    <scope>NUCLEOTIDE SEQUENCE [LARGE SCALE GENOMIC DNA]</scope>
    <source>
        <strain evidence="4 5">EXF-3844</strain>
    </source>
</reference>
<dbReference type="GO" id="GO:0008821">
    <property type="term" value="F:crossover junction DNA endonuclease activity"/>
    <property type="evidence" value="ECO:0007669"/>
    <property type="project" value="TreeGrafter"/>
</dbReference>
<dbReference type="GO" id="GO:0033557">
    <property type="term" value="C:Slx1-Slx4 complex"/>
    <property type="evidence" value="ECO:0007669"/>
    <property type="project" value="TreeGrafter"/>
</dbReference>